<evidence type="ECO:0000256" key="3">
    <source>
        <dbReference type="ARBA" id="ARBA00022729"/>
    </source>
</evidence>
<dbReference type="Pfam" id="PF03573">
    <property type="entry name" value="OprD"/>
    <property type="match status" value="1"/>
</dbReference>
<evidence type="ECO:0000256" key="1">
    <source>
        <dbReference type="ARBA" id="ARBA00009075"/>
    </source>
</evidence>
<organism evidence="5 6">
    <name type="scientific">Pseudomonas chlororaphis</name>
    <dbReference type="NCBI Taxonomy" id="587753"/>
    <lineage>
        <taxon>Bacteria</taxon>
        <taxon>Pseudomonadati</taxon>
        <taxon>Pseudomonadota</taxon>
        <taxon>Gammaproteobacteria</taxon>
        <taxon>Pseudomonadales</taxon>
        <taxon>Pseudomonadaceae</taxon>
        <taxon>Pseudomonas</taxon>
    </lineage>
</organism>
<accession>A0A0D5Y1N9</accession>
<proteinExistence type="inferred from homology"/>
<evidence type="ECO:0000313" key="5">
    <source>
        <dbReference type="EMBL" id="AKA24965.1"/>
    </source>
</evidence>
<dbReference type="PANTHER" id="PTHR34596:SF2">
    <property type="entry name" value="CHITOPORIN"/>
    <property type="match status" value="1"/>
</dbReference>
<dbReference type="Proteomes" id="UP000032748">
    <property type="component" value="Chromosome"/>
</dbReference>
<name>A0A0D5Y1N9_9PSED</name>
<dbReference type="RefSeq" id="WP_045883734.1">
    <property type="nucleotide sequence ID" value="NZ_CP011110.1"/>
</dbReference>
<evidence type="ECO:0000256" key="2">
    <source>
        <dbReference type="ARBA" id="ARBA00022448"/>
    </source>
</evidence>
<dbReference type="InterPro" id="IPR005318">
    <property type="entry name" value="OM_porin_bac"/>
</dbReference>
<dbReference type="GO" id="GO:0016020">
    <property type="term" value="C:membrane"/>
    <property type="evidence" value="ECO:0007669"/>
    <property type="project" value="InterPro"/>
</dbReference>
<sequence length="422" mass="46102">MSTPRCILAHSLAATSLALGTGLPALAEEGGFLDNDFFKDARAGVTLRNYYFNRDFRDPGAAKSKVEEWAQGFILKFNSGYTPGVVGFGLDGIGLFGVRLDSGRGTSGSELLPVHDDGRATDNYGRAGVAAKMRISATELKVGELLPDIPLLRYDDGRLLPQTFRGAMLDSREIAGLGLQAGQYRAVSLRNSSDMQDLSAWAAPGVTSDGFTYAGAEYRFNQQRTLIGAWHAQLEDIYQQSYFNLLHKQPVGDWVLGANLGYFIDKDDGQARIGEIRSRTAYALLSASTAGHTLYLGLQKVSGDSPWMSVYGSSGRTLGNDMFNGNFSNADERSWQVRYDYDFAAMGVPGLLAMVRYGRGENATTRVGSDGQEWERDTEVGYTVQSGTLKNLSVRVNNATNRRSFNSDFDQTRVIVSYPLAL</sequence>
<feature type="chain" id="PRO_5002299566" evidence="4">
    <location>
        <begin position="28"/>
        <end position="422"/>
    </location>
</feature>
<reference evidence="5 6" key="1">
    <citation type="journal article" date="2015" name="Mol. Plant Microbe Interact.">
        <title>Comparative Genomic Analysis of Pseudomonas chlororaphis PCL1606 Reveals New Insight into Antifungal Compounds Involved in Biocontrol.</title>
        <authorList>
            <person name="Calderon C.E."/>
            <person name="Ramos C."/>
            <person name="de Vicente A."/>
            <person name="Cazorla F.M."/>
        </authorList>
    </citation>
    <scope>NUCLEOTIDE SEQUENCE [LARGE SCALE GENOMIC DNA]</scope>
    <source>
        <strain evidence="5 6">PCL1606</strain>
    </source>
</reference>
<keyword evidence="2" id="KW-0813">Transport</keyword>
<evidence type="ECO:0000313" key="6">
    <source>
        <dbReference type="Proteomes" id="UP000032748"/>
    </source>
</evidence>
<comment type="similarity">
    <text evidence="1">Belongs to the outer membrane porin (Opr) (TC 1.B.25) family.</text>
</comment>
<dbReference type="EMBL" id="CP011110">
    <property type="protein sequence ID" value="AKA24965.1"/>
    <property type="molecule type" value="Genomic_DNA"/>
</dbReference>
<feature type="signal peptide" evidence="4">
    <location>
        <begin position="1"/>
        <end position="27"/>
    </location>
</feature>
<gene>
    <name evidence="5" type="ORF">PCL1606_35140</name>
</gene>
<dbReference type="PATRIC" id="fig|587753.10.peg.3503"/>
<dbReference type="OrthoDB" id="6926010at2"/>
<dbReference type="KEGG" id="pcz:PCL1606_35140"/>
<dbReference type="Gene3D" id="2.40.160.10">
    <property type="entry name" value="Porin"/>
    <property type="match status" value="1"/>
</dbReference>
<dbReference type="PANTHER" id="PTHR34596">
    <property type="entry name" value="CHITOPORIN"/>
    <property type="match status" value="1"/>
</dbReference>
<dbReference type="AlphaFoldDB" id="A0A0D5Y1N9"/>
<keyword evidence="3 4" id="KW-0732">Signal</keyword>
<dbReference type="InterPro" id="IPR023614">
    <property type="entry name" value="Porin_dom_sf"/>
</dbReference>
<protein>
    <submittedName>
        <fullName evidence="5">Porin</fullName>
    </submittedName>
</protein>
<evidence type="ECO:0000256" key="4">
    <source>
        <dbReference type="SAM" id="SignalP"/>
    </source>
</evidence>
<dbReference type="FunFam" id="2.40.160.10:FF:000008">
    <property type="entry name" value="OprD family porin"/>
    <property type="match status" value="1"/>
</dbReference>
<dbReference type="GO" id="GO:0015288">
    <property type="term" value="F:porin activity"/>
    <property type="evidence" value="ECO:0007669"/>
    <property type="project" value="TreeGrafter"/>
</dbReference>